<dbReference type="Gene3D" id="3.40.50.150">
    <property type="entry name" value="Vaccinia Virus protein VP39"/>
    <property type="match status" value="1"/>
</dbReference>
<name>A0ABQ5MAC6_9FIRM</name>
<evidence type="ECO:0000256" key="3">
    <source>
        <dbReference type="ARBA" id="ARBA00022691"/>
    </source>
</evidence>
<evidence type="ECO:0000256" key="2">
    <source>
        <dbReference type="ARBA" id="ARBA00022679"/>
    </source>
</evidence>
<evidence type="ECO:0000313" key="5">
    <source>
        <dbReference type="Proteomes" id="UP001419084"/>
    </source>
</evidence>
<evidence type="ECO:0008006" key="6">
    <source>
        <dbReference type="Google" id="ProtNLM"/>
    </source>
</evidence>
<dbReference type="RefSeq" id="WP_346065945.1">
    <property type="nucleotide sequence ID" value="NZ_BRPJ01000075.1"/>
</dbReference>
<keyword evidence="3" id="KW-0949">S-adenosyl-L-methionine</keyword>
<keyword evidence="5" id="KW-1185">Reference proteome</keyword>
<protein>
    <recommendedName>
        <fullName evidence="6">DNA adenine methylase</fullName>
    </recommendedName>
</protein>
<organism evidence="4 5">
    <name type="scientific">Lacrimispora amygdalina</name>
    <dbReference type="NCBI Taxonomy" id="253257"/>
    <lineage>
        <taxon>Bacteria</taxon>
        <taxon>Bacillati</taxon>
        <taxon>Bacillota</taxon>
        <taxon>Clostridia</taxon>
        <taxon>Lachnospirales</taxon>
        <taxon>Lachnospiraceae</taxon>
        <taxon>Lacrimispora</taxon>
    </lineage>
</organism>
<dbReference type="SUPFAM" id="SSF53335">
    <property type="entry name" value="S-adenosyl-L-methionine-dependent methyltransferases"/>
    <property type="match status" value="1"/>
</dbReference>
<dbReference type="Proteomes" id="UP001419084">
    <property type="component" value="Unassembled WGS sequence"/>
</dbReference>
<dbReference type="PANTHER" id="PTHR30481">
    <property type="entry name" value="DNA ADENINE METHYLASE"/>
    <property type="match status" value="1"/>
</dbReference>
<dbReference type="Pfam" id="PF02086">
    <property type="entry name" value="MethyltransfD12"/>
    <property type="match status" value="1"/>
</dbReference>
<evidence type="ECO:0000256" key="1">
    <source>
        <dbReference type="ARBA" id="ARBA00022603"/>
    </source>
</evidence>
<dbReference type="InterPro" id="IPR012327">
    <property type="entry name" value="MeTrfase_D12"/>
</dbReference>
<proteinExistence type="predicted"/>
<reference evidence="4 5" key="1">
    <citation type="journal article" date="2024" name="Int. J. Syst. Evol. Microbiol.">
        <title>Lacrimispora brassicae sp. nov. isolated from fermented cabbage, and proposal of Clostridium indicum Gundawar et al. 2019 and Clostridium methoxybenzovorans Mechichi et al. 1999 as heterotypic synonyms of Lacrimispora amygdalina (Parshina et al. 2003) Haas and Blanchard 2020 and Lacrimispora indolis (McClung and McCoy 1957) Haas and Blanchard 2020, respectively.</title>
        <authorList>
            <person name="Kobayashi H."/>
            <person name="Tanizawa Y."/>
            <person name="Sakamoto M."/>
            <person name="Ohkuma M."/>
            <person name="Tohno M."/>
        </authorList>
    </citation>
    <scope>NUCLEOTIDE SEQUENCE [LARGE SCALE GENOMIC DNA]</scope>
    <source>
        <strain evidence="4 5">DSM 12857</strain>
    </source>
</reference>
<dbReference type="InterPro" id="IPR029063">
    <property type="entry name" value="SAM-dependent_MTases_sf"/>
</dbReference>
<evidence type="ECO:0000313" key="4">
    <source>
        <dbReference type="EMBL" id="GLB31774.1"/>
    </source>
</evidence>
<dbReference type="EMBL" id="BRPJ01000075">
    <property type="protein sequence ID" value="GLB31774.1"/>
    <property type="molecule type" value="Genomic_DNA"/>
</dbReference>
<sequence>MAIRLKEVQIENKSTLELIRAFDHENVLIYLDPPYVWSTRGRKQYRHEMSDEDHEELLDTSIHSKAKIKLSGYDCAV</sequence>
<dbReference type="PANTHER" id="PTHR30481:SF4">
    <property type="entry name" value="SITE-SPECIFIC DNA-METHYLTRANSFERASE (ADENINE-SPECIFIC)"/>
    <property type="match status" value="1"/>
</dbReference>
<accession>A0ABQ5MAC6</accession>
<keyword evidence="2" id="KW-0808">Transferase</keyword>
<comment type="caution">
    <text evidence="4">The sequence shown here is derived from an EMBL/GenBank/DDBJ whole genome shotgun (WGS) entry which is preliminary data.</text>
</comment>
<keyword evidence="1" id="KW-0489">Methyltransferase</keyword>
<gene>
    <name evidence="4" type="ORF">LAD12857_36970</name>
</gene>